<dbReference type="EMBL" id="FNIN01000006">
    <property type="protein sequence ID" value="SDN76280.1"/>
    <property type="molecule type" value="Genomic_DNA"/>
</dbReference>
<comment type="pathway">
    <text evidence="1">Quinol/quinone metabolism; menaquinone biosynthesis.</text>
</comment>
<dbReference type="Pfam" id="PF02621">
    <property type="entry name" value="VitK2_biosynth"/>
    <property type="match status" value="1"/>
</dbReference>
<dbReference type="OrthoDB" id="9809439at2"/>
<dbReference type="InterPro" id="IPR003773">
    <property type="entry name" value="Menaquinone_biosynth"/>
</dbReference>
<accession>A0A1H0E1M5</accession>
<dbReference type="AlphaFoldDB" id="A0A1H0E1M5"/>
<dbReference type="InterPro" id="IPR030869">
    <property type="entry name" value="MqnD"/>
</dbReference>
<dbReference type="Gene3D" id="3.40.190.10">
    <property type="entry name" value="Periplasmic binding protein-like II"/>
    <property type="match status" value="2"/>
</dbReference>
<organism evidence="4 5">
    <name type="scientific">Desulfonauticus submarinus</name>
    <dbReference type="NCBI Taxonomy" id="206665"/>
    <lineage>
        <taxon>Bacteria</taxon>
        <taxon>Pseudomonadati</taxon>
        <taxon>Thermodesulfobacteriota</taxon>
        <taxon>Desulfovibrionia</taxon>
        <taxon>Desulfovibrionales</taxon>
        <taxon>Desulfonauticaceae</taxon>
        <taxon>Desulfonauticus</taxon>
    </lineage>
</organism>
<dbReference type="PANTHER" id="PTHR37167:SF1">
    <property type="entry name" value="1,4-DIHYDROXY-6-NAPHTOATE SYNTHASE"/>
    <property type="match status" value="1"/>
</dbReference>
<reference evidence="4 5" key="1">
    <citation type="submission" date="2016-10" db="EMBL/GenBank/DDBJ databases">
        <authorList>
            <person name="de Groot N.N."/>
        </authorList>
    </citation>
    <scope>NUCLEOTIDE SEQUENCE [LARGE SCALE GENOMIC DNA]</scope>
    <source>
        <strain evidence="4 5">DSM 15269</strain>
    </source>
</reference>
<keyword evidence="3" id="KW-0456">Lyase</keyword>
<evidence type="ECO:0000313" key="5">
    <source>
        <dbReference type="Proteomes" id="UP000199602"/>
    </source>
</evidence>
<proteinExistence type="predicted"/>
<dbReference type="SUPFAM" id="SSF53850">
    <property type="entry name" value="Periplasmic binding protein-like II"/>
    <property type="match status" value="1"/>
</dbReference>
<dbReference type="RefSeq" id="WP_092065390.1">
    <property type="nucleotide sequence ID" value="NZ_FNIN01000006.1"/>
</dbReference>
<keyword evidence="5" id="KW-1185">Reference proteome</keyword>
<evidence type="ECO:0000313" key="4">
    <source>
        <dbReference type="EMBL" id="SDN76280.1"/>
    </source>
</evidence>
<dbReference type="GO" id="GO:0009234">
    <property type="term" value="P:menaquinone biosynthetic process"/>
    <property type="evidence" value="ECO:0007669"/>
    <property type="project" value="UniProtKB-UniPathway"/>
</dbReference>
<protein>
    <submittedName>
        <fullName evidence="4">1,4-dihydroxy-6-naphthoate synthase</fullName>
    </submittedName>
</protein>
<gene>
    <name evidence="4" type="ORF">SAMN04488516_10691</name>
</gene>
<dbReference type="STRING" id="206665.SAMN04488516_10691"/>
<sequence length="261" mass="29551">MKIFKIAISPCPNDIFIFGPWILGLTHDLKNFHSKFVFKDVEKLNNSAFKQQFDLIKVSAITGLKLTSKYQILQSGGAFGIQDGPKLVSLPNTLPQHIKTIAVPGLNTTAYHLLKASWAQPFKPVPMIFNEIPNAITQKIVDAGLLIHETALIYLQKGFKLLLDLGKWWEKNTNGLPLPLGVILLHKKYLHIQKEVESKIQESLDIAYLKTQEIKPLLRTFAQEMEEETLNKHIKAYVNQYSKKIQSDGEKALIKLKKIVG</sequence>
<keyword evidence="2" id="KW-0474">Menaquinone biosynthesis</keyword>
<evidence type="ECO:0000256" key="1">
    <source>
        <dbReference type="ARBA" id="ARBA00004863"/>
    </source>
</evidence>
<dbReference type="UniPathway" id="UPA00079"/>
<name>A0A1H0E1M5_9BACT</name>
<dbReference type="GO" id="GO:0016829">
    <property type="term" value="F:lyase activity"/>
    <property type="evidence" value="ECO:0007669"/>
    <property type="project" value="UniProtKB-KW"/>
</dbReference>
<evidence type="ECO:0000256" key="3">
    <source>
        <dbReference type="ARBA" id="ARBA00023239"/>
    </source>
</evidence>
<dbReference type="PANTHER" id="PTHR37167">
    <property type="entry name" value="1,4-DIHYDROXY-6-NAPHTOATE SYNTHASE"/>
    <property type="match status" value="1"/>
</dbReference>
<dbReference type="Proteomes" id="UP000199602">
    <property type="component" value="Unassembled WGS sequence"/>
</dbReference>
<evidence type="ECO:0000256" key="2">
    <source>
        <dbReference type="ARBA" id="ARBA00022428"/>
    </source>
</evidence>